<evidence type="ECO:0000313" key="7">
    <source>
        <dbReference type="Proteomes" id="UP001172743"/>
    </source>
</evidence>
<keyword evidence="3" id="KW-0443">Lipid metabolism</keyword>
<dbReference type="SUPFAM" id="SSF56801">
    <property type="entry name" value="Acetyl-CoA synthetase-like"/>
    <property type="match status" value="1"/>
</dbReference>
<evidence type="ECO:0000256" key="3">
    <source>
        <dbReference type="ARBA" id="ARBA00023098"/>
    </source>
</evidence>
<evidence type="ECO:0000256" key="1">
    <source>
        <dbReference type="ARBA" id="ARBA00022598"/>
    </source>
</evidence>
<feature type="domain" description="AMP-dependent synthetase/ligase" evidence="5">
    <location>
        <begin position="15"/>
        <end position="424"/>
    </location>
</feature>
<proteinExistence type="predicted"/>
<keyword evidence="2" id="KW-0276">Fatty acid metabolism</keyword>
<dbReference type="Pfam" id="PF00501">
    <property type="entry name" value="AMP-binding"/>
    <property type="match status" value="1"/>
</dbReference>
<evidence type="ECO:0000256" key="4">
    <source>
        <dbReference type="ARBA" id="ARBA00032875"/>
    </source>
</evidence>
<dbReference type="Pfam" id="PF23562">
    <property type="entry name" value="AMP-binding_C_3"/>
    <property type="match status" value="1"/>
</dbReference>
<protein>
    <recommendedName>
        <fullName evidence="4">Acyl-CoA synthetase</fullName>
    </recommendedName>
</protein>
<sequence length="641" mass="73294">MVIEKTLPALLMECAKRGANTVALRQKHLGIWNEISWEEYWANVEKLAVSLSEQYDFRHGETLAIIGENRPQWLYAHMAAQSLGGIAVGVYQESLPDQMKFYLNDCRARIVIVEDQEQIDKLLEIENELPLVERIIYYNKQGLRHYQHAKLTYMGQLLKDGEDLLKQKANFLEEQLNLLHSDMPAVISYSAATSGRPKGIKLTHQNLIESARNLSQVDEVKKTDDYFSFLPLSWVHEHVIAIVMPLIVGMVVNFPERPHTVIGNLREIGPQTLLATPRVYQSMMANFQIRMEGSSWFKRRLYYLFKKYGDKKALFKLENKPLSVFDKIMFTLGDIIMFSAIRDHLGLARIKRAYVAGAAIQPDAFYFYHSIGVNLKQTYGGTEVAGIAFVQHDQAVKAGSSGLPIPNTKVKIDTEGTVYLKNNSIFSEYLNEAGRKSLNDGWISLGDKGYLDDEGHLFILDRQEDVITNSKSEPIYPRLIENRLKSSPYIQEAICLGKNKPYLTAILNIDMNSVGRWADKNRINYTEYSELSTMLETVNLIEAEVRNLMTELAPNERIKKFVILNKQFTAEHGELTRTLKIRRNFVEKKYQNIIEAMYSNVLEVSLNTSHITEPNEKLQIVQLSSSEEVAYVDDILLTNAH</sequence>
<gene>
    <name evidence="6" type="ORF">QYB95_16850</name>
</gene>
<comment type="caution">
    <text evidence="6">The sequence shown here is derived from an EMBL/GenBank/DDBJ whole genome shotgun (WGS) entry which is preliminary data.</text>
</comment>
<dbReference type="PANTHER" id="PTHR43272">
    <property type="entry name" value="LONG-CHAIN-FATTY-ACID--COA LIGASE"/>
    <property type="match status" value="1"/>
</dbReference>
<dbReference type="RefSeq" id="WP_301139544.1">
    <property type="nucleotide sequence ID" value="NZ_JAUHTQ010000018.1"/>
</dbReference>
<keyword evidence="1" id="KW-0436">Ligase</keyword>
<dbReference type="InterPro" id="IPR042099">
    <property type="entry name" value="ANL_N_sf"/>
</dbReference>
<evidence type="ECO:0000259" key="5">
    <source>
        <dbReference type="Pfam" id="PF00501"/>
    </source>
</evidence>
<evidence type="ECO:0000256" key="2">
    <source>
        <dbReference type="ARBA" id="ARBA00022832"/>
    </source>
</evidence>
<keyword evidence="7" id="KW-1185">Reference proteome</keyword>
<organism evidence="6 7">
    <name type="scientific">Ureibacillus aquaedulcis</name>
    <dbReference type="NCBI Taxonomy" id="3058421"/>
    <lineage>
        <taxon>Bacteria</taxon>
        <taxon>Bacillati</taxon>
        <taxon>Bacillota</taxon>
        <taxon>Bacilli</taxon>
        <taxon>Bacillales</taxon>
        <taxon>Caryophanaceae</taxon>
        <taxon>Ureibacillus</taxon>
    </lineage>
</organism>
<name>A0ABT8GVK1_9BACL</name>
<dbReference type="Gene3D" id="3.40.50.12780">
    <property type="entry name" value="N-terminal domain of ligase-like"/>
    <property type="match status" value="1"/>
</dbReference>
<reference evidence="6" key="1">
    <citation type="submission" date="2023-07" db="EMBL/GenBank/DDBJ databases">
        <title>Ureibacillus sp. isolated from freshwater well.</title>
        <authorList>
            <person name="Kirdat K."/>
            <person name="Bhatt A."/>
            <person name="Teware R."/>
            <person name="Bhavsar Y."/>
            <person name="Yadav A."/>
        </authorList>
    </citation>
    <scope>NUCLEOTIDE SEQUENCE</scope>
    <source>
        <strain evidence="6">BA0131</strain>
    </source>
</reference>
<accession>A0ABT8GVK1</accession>
<dbReference type="PANTHER" id="PTHR43272:SF32">
    <property type="entry name" value="AMP-DEPENDENT SYNTHETASE_LIGASE DOMAIN-CONTAINING PROTEIN"/>
    <property type="match status" value="1"/>
</dbReference>
<dbReference type="InterPro" id="IPR000873">
    <property type="entry name" value="AMP-dep_synth/lig_dom"/>
</dbReference>
<dbReference type="EMBL" id="JAUHTQ010000018">
    <property type="protein sequence ID" value="MDN4495224.1"/>
    <property type="molecule type" value="Genomic_DNA"/>
</dbReference>
<dbReference type="Proteomes" id="UP001172743">
    <property type="component" value="Unassembled WGS sequence"/>
</dbReference>
<evidence type="ECO:0000313" key="6">
    <source>
        <dbReference type="EMBL" id="MDN4495224.1"/>
    </source>
</evidence>